<gene>
    <name evidence="15" type="ORF">MetMK1DRAFT_00011700</name>
</gene>
<organism evidence="15 16">
    <name type="scientific">Metallosphaera yellowstonensis MK1</name>
    <dbReference type="NCBI Taxonomy" id="671065"/>
    <lineage>
        <taxon>Archaea</taxon>
        <taxon>Thermoproteota</taxon>
        <taxon>Thermoprotei</taxon>
        <taxon>Sulfolobales</taxon>
        <taxon>Sulfolobaceae</taxon>
        <taxon>Metallosphaera</taxon>
    </lineage>
</organism>
<dbReference type="STRING" id="671065.MetMK1DRAFT_00011700"/>
<dbReference type="SUPFAM" id="SSF102114">
    <property type="entry name" value="Radical SAM enzymes"/>
    <property type="match status" value="1"/>
</dbReference>
<keyword evidence="9 11" id="KW-0411">Iron-sulfur</keyword>
<keyword evidence="6 11" id="KW-0819">tRNA processing</keyword>
<dbReference type="GO" id="GO:0035598">
    <property type="term" value="F:tRNA (N(6)-L-threonylcarbamoyladenosine(37)-C(2))-methylthiotransferase activity"/>
    <property type="evidence" value="ECO:0007669"/>
    <property type="project" value="UniProtKB-UniRule"/>
</dbReference>
<evidence type="ECO:0000256" key="5">
    <source>
        <dbReference type="ARBA" id="ARBA00022691"/>
    </source>
</evidence>
<comment type="cofactor">
    <cofactor evidence="11">
        <name>[4Fe-4S] cluster</name>
        <dbReference type="ChEBI" id="CHEBI:49883"/>
    </cofactor>
    <text evidence="11">Binds 1 or 2 [4Fe-4S] cluster. One cluster is coordinated with 3 cysteines and an exchangeable S-adenosyl-L-methionine.</text>
</comment>
<dbReference type="FunFam" id="3.40.50.12160:FF:000003">
    <property type="entry name" value="CDK5 regulatory subunit-associated protein 1"/>
    <property type="match status" value="1"/>
</dbReference>
<evidence type="ECO:0000256" key="6">
    <source>
        <dbReference type="ARBA" id="ARBA00022694"/>
    </source>
</evidence>
<dbReference type="InterPro" id="IPR013848">
    <property type="entry name" value="Methylthiotransferase_N"/>
</dbReference>
<dbReference type="SFLD" id="SFLDG01082">
    <property type="entry name" value="B12-binding_domain_containing"/>
    <property type="match status" value="1"/>
</dbReference>
<dbReference type="Pfam" id="PF01938">
    <property type="entry name" value="TRAM"/>
    <property type="match status" value="1"/>
</dbReference>
<sequence>MKVYFETYGCTLNKGDTLTMMSLLRERKHQLTNDISSADVIVINTCTVRMETEEKMKKRIKELVSTGKKLVVAGCLAGAEPALVTSLAPSASLIGPQSLESVVKAVEGDSRVVEIGSKPPTLLPKVHEGLIAVIPIADGCAGHCNFCITKLARRILRSYSMRAIKEAVQESVRRGAKEIELTGQDTAAYGLDLGGLVGLPDLVREISSVEGDFMIRVGMMTPDLAMRRLDEIIEAWSHPKVYKFFHIPVQSGNDRVLRLMGRKYTVEEFKALVKEIRSRIPQSNITTDVIVGHPGEDEDAFKDTLDLMRELKFERIHIAMYSLRPNTRSSMMPQVPGDVKRRRLKEAVSLYEELSLEVHKKYVGREMRVLALERGKGESVLARTENYIPVVLDMVELGRWYDVKIIDSSFFDLRGMII</sequence>
<dbReference type="SMART" id="SM00729">
    <property type="entry name" value="Elp3"/>
    <property type="match status" value="1"/>
</dbReference>
<proteinExistence type="inferred from homology"/>
<comment type="function">
    <text evidence="1 11">Catalyzes the methylthiolation of N6-threonylcarbamoyladenosine (t(6)A), leading to the formation of 2-methylthio-N6-threonylcarbamoyladenosine (ms(2)t(6)A) at position 37 in tRNAs that read codons beginning with adenine.</text>
</comment>
<dbReference type="FunFam" id="3.80.30.20:FF:000002">
    <property type="entry name" value="threonylcarbamoyladenosine tRNA methylthiotransferase isoform X2"/>
    <property type="match status" value="1"/>
</dbReference>
<evidence type="ECO:0000256" key="1">
    <source>
        <dbReference type="ARBA" id="ARBA00002399"/>
    </source>
</evidence>
<evidence type="ECO:0000256" key="8">
    <source>
        <dbReference type="ARBA" id="ARBA00023004"/>
    </source>
</evidence>
<dbReference type="RefSeq" id="WP_009071455.1">
    <property type="nucleotide sequence ID" value="NZ_JH597761.1"/>
</dbReference>
<keyword evidence="5 11" id="KW-0949">S-adenosyl-L-methionine</keyword>
<keyword evidence="8 11" id="KW-0408">Iron</keyword>
<evidence type="ECO:0000256" key="4">
    <source>
        <dbReference type="ARBA" id="ARBA00022679"/>
    </source>
</evidence>
<dbReference type="HOGENOM" id="CLU_018697_4_2_2"/>
<dbReference type="InterPro" id="IPR058240">
    <property type="entry name" value="rSAM_sf"/>
</dbReference>
<dbReference type="eggNOG" id="arCOG01358">
    <property type="taxonomic scope" value="Archaea"/>
</dbReference>
<evidence type="ECO:0000256" key="9">
    <source>
        <dbReference type="ARBA" id="ARBA00023014"/>
    </source>
</evidence>
<evidence type="ECO:0000256" key="3">
    <source>
        <dbReference type="ARBA" id="ARBA00022485"/>
    </source>
</evidence>
<evidence type="ECO:0000259" key="14">
    <source>
        <dbReference type="PROSITE" id="PS51918"/>
    </source>
</evidence>
<dbReference type="PANTHER" id="PTHR11918:SF45">
    <property type="entry name" value="THREONYLCARBAMOYLADENOSINE TRNA METHYLTHIOTRANSFERASE"/>
    <property type="match status" value="1"/>
</dbReference>
<dbReference type="Gene3D" id="3.40.50.12160">
    <property type="entry name" value="Methylthiotransferase, N-terminal domain"/>
    <property type="match status" value="1"/>
</dbReference>
<dbReference type="Pfam" id="PF04055">
    <property type="entry name" value="Radical_SAM"/>
    <property type="match status" value="1"/>
</dbReference>
<dbReference type="InterPro" id="IPR006638">
    <property type="entry name" value="Elp3/MiaA/NifB-like_rSAM"/>
</dbReference>
<dbReference type="PANTHER" id="PTHR11918">
    <property type="entry name" value="RADICAL SAM PROTEINS"/>
    <property type="match status" value="1"/>
</dbReference>
<dbReference type="InterPro" id="IPR002792">
    <property type="entry name" value="TRAM_dom"/>
</dbReference>
<evidence type="ECO:0000256" key="2">
    <source>
        <dbReference type="ARBA" id="ARBA00008616"/>
    </source>
</evidence>
<dbReference type="InterPro" id="IPR023404">
    <property type="entry name" value="rSAM_horseshoe"/>
</dbReference>
<dbReference type="PROSITE" id="PS51449">
    <property type="entry name" value="MTTASE_N"/>
    <property type="match status" value="1"/>
</dbReference>
<name>H2C346_9CREN</name>
<comment type="catalytic activity">
    <reaction evidence="10 11">
        <text>N(6)-L-threonylcarbamoyladenosine(37) in tRNA + (sulfur carrier)-SH + AH2 + 2 S-adenosyl-L-methionine = 2-methylsulfanyl-N(6)-L-threonylcarbamoyladenosine(37) in tRNA + (sulfur carrier)-H + 5'-deoxyadenosine + L-methionine + A + S-adenosyl-L-homocysteine + 2 H(+)</text>
        <dbReference type="Rhea" id="RHEA:37075"/>
        <dbReference type="Rhea" id="RHEA-COMP:10163"/>
        <dbReference type="Rhea" id="RHEA-COMP:11092"/>
        <dbReference type="Rhea" id="RHEA-COMP:14737"/>
        <dbReference type="Rhea" id="RHEA-COMP:14739"/>
        <dbReference type="ChEBI" id="CHEBI:13193"/>
        <dbReference type="ChEBI" id="CHEBI:15378"/>
        <dbReference type="ChEBI" id="CHEBI:17319"/>
        <dbReference type="ChEBI" id="CHEBI:17499"/>
        <dbReference type="ChEBI" id="CHEBI:29917"/>
        <dbReference type="ChEBI" id="CHEBI:57844"/>
        <dbReference type="ChEBI" id="CHEBI:57856"/>
        <dbReference type="ChEBI" id="CHEBI:59789"/>
        <dbReference type="ChEBI" id="CHEBI:64428"/>
        <dbReference type="ChEBI" id="CHEBI:74418"/>
        <dbReference type="ChEBI" id="CHEBI:74420"/>
        <dbReference type="EC" id="2.8.4.5"/>
    </reaction>
</comment>
<evidence type="ECO:0000256" key="10">
    <source>
        <dbReference type="ARBA" id="ARBA00051661"/>
    </source>
</evidence>
<evidence type="ECO:0000313" key="15">
    <source>
        <dbReference type="EMBL" id="EHP70667.1"/>
    </source>
</evidence>
<dbReference type="PROSITE" id="PS50926">
    <property type="entry name" value="TRAM"/>
    <property type="match status" value="1"/>
</dbReference>
<dbReference type="GO" id="GO:0051539">
    <property type="term" value="F:4 iron, 4 sulfur cluster binding"/>
    <property type="evidence" value="ECO:0007669"/>
    <property type="project" value="UniProtKB-UniRule"/>
</dbReference>
<comment type="similarity">
    <text evidence="2 11">Belongs to the methylthiotransferase family. CDKAL1 subfamily.</text>
</comment>
<dbReference type="InterPro" id="IPR007197">
    <property type="entry name" value="rSAM"/>
</dbReference>
<dbReference type="EC" id="2.8.4.5" evidence="11"/>
<dbReference type="CDD" id="cd01335">
    <property type="entry name" value="Radical_SAM"/>
    <property type="match status" value="1"/>
</dbReference>
<feature type="domain" description="Radical SAM core" evidence="14">
    <location>
        <begin position="126"/>
        <end position="357"/>
    </location>
</feature>
<dbReference type="SFLD" id="SFLDS00029">
    <property type="entry name" value="Radical_SAM"/>
    <property type="match status" value="1"/>
</dbReference>
<dbReference type="AlphaFoldDB" id="H2C346"/>
<dbReference type="InterPro" id="IPR038135">
    <property type="entry name" value="Methylthiotransferase_N_sf"/>
</dbReference>
<dbReference type="PROSITE" id="PS51918">
    <property type="entry name" value="RADICAL_SAM"/>
    <property type="match status" value="1"/>
</dbReference>
<keyword evidence="3 11" id="KW-0004">4Fe-4S</keyword>
<dbReference type="OrthoDB" id="372134at2157"/>
<dbReference type="EMBL" id="JH597761">
    <property type="protein sequence ID" value="EHP70667.1"/>
    <property type="molecule type" value="Genomic_DNA"/>
</dbReference>
<dbReference type="Pfam" id="PF00919">
    <property type="entry name" value="UPF0004"/>
    <property type="match status" value="1"/>
</dbReference>
<reference evidence="15 16" key="1">
    <citation type="submission" date="2012-01" db="EMBL/GenBank/DDBJ databases">
        <title>Improved High-Quality Draft sequence of Metallosphaera yellowstonensis MK1.</title>
        <authorList>
            <consortium name="US DOE Joint Genome Institute"/>
            <person name="Lucas S."/>
            <person name="Han J."/>
            <person name="Cheng J.-F."/>
            <person name="Goodwin L."/>
            <person name="Pitluck S."/>
            <person name="Peters L."/>
            <person name="Teshima H."/>
            <person name="Detter J.C."/>
            <person name="Han C."/>
            <person name="Tapia R."/>
            <person name="Land M."/>
            <person name="Hauser L."/>
            <person name="Kyrpides N."/>
            <person name="Kozubal M."/>
            <person name="Macur R.E."/>
            <person name="Jay Z."/>
            <person name="Inskeep W."/>
            <person name="Woyke T."/>
        </authorList>
    </citation>
    <scope>NUCLEOTIDE SEQUENCE [LARGE SCALE GENOMIC DNA]</scope>
    <source>
        <strain evidence="15 16">MK1</strain>
    </source>
</reference>
<keyword evidence="4 11" id="KW-0808">Transferase</keyword>
<dbReference type="Proteomes" id="UP000003980">
    <property type="component" value="Unassembled WGS sequence"/>
</dbReference>
<accession>H2C346</accession>
<evidence type="ECO:0000313" key="16">
    <source>
        <dbReference type="Proteomes" id="UP000003980"/>
    </source>
</evidence>
<evidence type="ECO:0000256" key="7">
    <source>
        <dbReference type="ARBA" id="ARBA00022723"/>
    </source>
</evidence>
<feature type="domain" description="TRAM" evidence="12">
    <location>
        <begin position="360"/>
        <end position="418"/>
    </location>
</feature>
<dbReference type="SFLD" id="SFLDG01061">
    <property type="entry name" value="methylthiotransferase"/>
    <property type="match status" value="1"/>
</dbReference>
<feature type="domain" description="MTTase N-terminal" evidence="13">
    <location>
        <begin position="1"/>
        <end position="111"/>
    </location>
</feature>
<dbReference type="NCBIfam" id="TIGR01578">
    <property type="entry name" value="MiaB-like-B"/>
    <property type="match status" value="1"/>
</dbReference>
<dbReference type="GO" id="GO:0046872">
    <property type="term" value="F:metal ion binding"/>
    <property type="evidence" value="ECO:0007669"/>
    <property type="project" value="UniProtKB-UniRule"/>
</dbReference>
<evidence type="ECO:0000259" key="12">
    <source>
        <dbReference type="PROSITE" id="PS50926"/>
    </source>
</evidence>
<dbReference type="NCBIfam" id="TIGR00089">
    <property type="entry name" value="MiaB/RimO family radical SAM methylthiotransferase"/>
    <property type="match status" value="1"/>
</dbReference>
<evidence type="ECO:0000259" key="13">
    <source>
        <dbReference type="PROSITE" id="PS51449"/>
    </source>
</evidence>
<dbReference type="InterPro" id="IPR005839">
    <property type="entry name" value="Methylthiotransferase"/>
</dbReference>
<protein>
    <recommendedName>
        <fullName evidence="11">tRNA-t(6)A37 methylthiotransferase</fullName>
        <ecNumber evidence="11">2.8.4.5</ecNumber>
    </recommendedName>
</protein>
<keyword evidence="7 11" id="KW-0479">Metal-binding</keyword>
<keyword evidence="16" id="KW-1185">Reference proteome</keyword>
<dbReference type="InterPro" id="IPR006466">
    <property type="entry name" value="MiaB-like_arc_euk"/>
</dbReference>
<evidence type="ECO:0000256" key="11">
    <source>
        <dbReference type="RuleBase" id="RU368081"/>
    </source>
</evidence>
<dbReference type="Gene3D" id="3.80.30.20">
    <property type="entry name" value="tm_1862 like domain"/>
    <property type="match status" value="1"/>
</dbReference>